<keyword evidence="2" id="KW-1185">Reference proteome</keyword>
<dbReference type="GeneID" id="90967462"/>
<protein>
    <submittedName>
        <fullName evidence="1">Uncharacterized protein</fullName>
    </submittedName>
</protein>
<dbReference type="AlphaFoldDB" id="A0A7D5YW08"/>
<accession>A0A7D5YW08</accession>
<sequence length="147" mass="16188">MKQNMGLLQRKTGVRLRTRAREGHEGGLNERGRLGEISRFERLACFVKASGIAFLRTTLAKDQKDTETVHYKLAVSCLDYLKGSFGDLAFLQYADSFWSTHLDKAGSQMDGHGMAALALAAHNGHSTTVERLLQCEEIGIESSADSL</sequence>
<reference evidence="1 2" key="1">
    <citation type="submission" date="2020-07" db="EMBL/GenBank/DDBJ databases">
        <title>Telomere length de novo assembly of all 7 chromosomes of the fungus, Metarhizium brunneum, using a novel assembly pipeline.</title>
        <authorList>
            <person name="Saud z."/>
            <person name="Kortsinoglou A."/>
            <person name="Kouvelis V.N."/>
            <person name="Butt T.M."/>
        </authorList>
    </citation>
    <scope>NUCLEOTIDE SEQUENCE [LARGE SCALE GENOMIC DNA]</scope>
    <source>
        <strain evidence="1 2">4556</strain>
    </source>
</reference>
<evidence type="ECO:0000313" key="2">
    <source>
        <dbReference type="Proteomes" id="UP000510686"/>
    </source>
</evidence>
<proteinExistence type="predicted"/>
<dbReference type="Proteomes" id="UP000510686">
    <property type="component" value="Chromosome 1"/>
</dbReference>
<name>A0A7D5YW08_9HYPO</name>
<gene>
    <name evidence="1" type="ORF">G6M90_00g015370</name>
</gene>
<dbReference type="EMBL" id="CP058932">
    <property type="protein sequence ID" value="QLI63743.1"/>
    <property type="molecule type" value="Genomic_DNA"/>
</dbReference>
<organism evidence="1 2">
    <name type="scientific">Metarhizium brunneum</name>
    <dbReference type="NCBI Taxonomy" id="500148"/>
    <lineage>
        <taxon>Eukaryota</taxon>
        <taxon>Fungi</taxon>
        <taxon>Dikarya</taxon>
        <taxon>Ascomycota</taxon>
        <taxon>Pezizomycotina</taxon>
        <taxon>Sordariomycetes</taxon>
        <taxon>Hypocreomycetidae</taxon>
        <taxon>Hypocreales</taxon>
        <taxon>Clavicipitaceae</taxon>
        <taxon>Metarhizium</taxon>
    </lineage>
</organism>
<evidence type="ECO:0000313" key="1">
    <source>
        <dbReference type="EMBL" id="QLI63743.1"/>
    </source>
</evidence>
<dbReference type="KEGG" id="mbrn:90967462"/>
<dbReference type="RefSeq" id="XP_065985641.1">
    <property type="nucleotide sequence ID" value="XM_066129769.1"/>
</dbReference>